<evidence type="ECO:0000313" key="1">
    <source>
        <dbReference type="EMBL" id="KAH7931422.1"/>
    </source>
</evidence>
<protein>
    <submittedName>
        <fullName evidence="1">Uncharacterized protein</fullName>
    </submittedName>
</protein>
<dbReference type="EMBL" id="MU266327">
    <property type="protein sequence ID" value="KAH7931422.1"/>
    <property type="molecule type" value="Genomic_DNA"/>
</dbReference>
<organism evidence="1 2">
    <name type="scientific">Leucogyrophana mollusca</name>
    <dbReference type="NCBI Taxonomy" id="85980"/>
    <lineage>
        <taxon>Eukaryota</taxon>
        <taxon>Fungi</taxon>
        <taxon>Dikarya</taxon>
        <taxon>Basidiomycota</taxon>
        <taxon>Agaricomycotina</taxon>
        <taxon>Agaricomycetes</taxon>
        <taxon>Agaricomycetidae</taxon>
        <taxon>Boletales</taxon>
        <taxon>Boletales incertae sedis</taxon>
        <taxon>Leucogyrophana</taxon>
    </lineage>
</organism>
<sequence>MSAMSSLPVSVVRALDIGKQSRAGALGLLIYERFIVFGAEIDLIWSHKRNWVKYLYIFNGWLALIWLTFDMIPLSPSGVVSSKMQVYQLHSQCIHLQLSSTRCIIYLIFDDVITLLMTVSVQAILQLRVWAIYGRSRKMYYFLVATSALEVATMIALIVMTLSSIENLPIISTPTGCSYEGLLPLSALFWTPALIVEPILCTLVLRKALYSIRGHGSLSAMLARDSIFVELTASTIVWAHFPDYINIFMPWSAALPSLLGNRLLLNMREHFAPRELHTEFELTTMAPRQPEESQQTDLMGDFSLGR</sequence>
<dbReference type="Proteomes" id="UP000790709">
    <property type="component" value="Unassembled WGS sequence"/>
</dbReference>
<gene>
    <name evidence="1" type="ORF">BV22DRAFT_15306</name>
</gene>
<evidence type="ECO:0000313" key="2">
    <source>
        <dbReference type="Proteomes" id="UP000790709"/>
    </source>
</evidence>
<proteinExistence type="predicted"/>
<comment type="caution">
    <text evidence="1">The sequence shown here is derived from an EMBL/GenBank/DDBJ whole genome shotgun (WGS) entry which is preliminary data.</text>
</comment>
<name>A0ACB8C0Q8_9AGAM</name>
<keyword evidence="2" id="KW-1185">Reference proteome</keyword>
<accession>A0ACB8C0Q8</accession>
<reference evidence="1" key="1">
    <citation type="journal article" date="2021" name="New Phytol.">
        <title>Evolutionary innovations through gain and loss of genes in the ectomycorrhizal Boletales.</title>
        <authorList>
            <person name="Wu G."/>
            <person name="Miyauchi S."/>
            <person name="Morin E."/>
            <person name="Kuo A."/>
            <person name="Drula E."/>
            <person name="Varga T."/>
            <person name="Kohler A."/>
            <person name="Feng B."/>
            <person name="Cao Y."/>
            <person name="Lipzen A."/>
            <person name="Daum C."/>
            <person name="Hundley H."/>
            <person name="Pangilinan J."/>
            <person name="Johnson J."/>
            <person name="Barry K."/>
            <person name="LaButti K."/>
            <person name="Ng V."/>
            <person name="Ahrendt S."/>
            <person name="Min B."/>
            <person name="Choi I.G."/>
            <person name="Park H."/>
            <person name="Plett J.M."/>
            <person name="Magnuson J."/>
            <person name="Spatafora J.W."/>
            <person name="Nagy L.G."/>
            <person name="Henrissat B."/>
            <person name="Grigoriev I.V."/>
            <person name="Yang Z.L."/>
            <person name="Xu J."/>
            <person name="Martin F.M."/>
        </authorList>
    </citation>
    <scope>NUCLEOTIDE SEQUENCE</scope>
    <source>
        <strain evidence="1">KUC20120723A-06</strain>
    </source>
</reference>